<evidence type="ECO:0000256" key="3">
    <source>
        <dbReference type="ARBA" id="ARBA00022692"/>
    </source>
</evidence>
<feature type="transmembrane region" description="Helical" evidence="6">
    <location>
        <begin position="59"/>
        <end position="78"/>
    </location>
</feature>
<keyword evidence="3 6" id="KW-0812">Transmembrane</keyword>
<keyword evidence="2 6" id="KW-1003">Cell membrane</keyword>
<dbReference type="PANTHER" id="PTHR12677">
    <property type="entry name" value="GOLGI APPARATUS MEMBRANE PROTEIN TVP38-RELATED"/>
    <property type="match status" value="1"/>
</dbReference>
<reference evidence="8 9" key="1">
    <citation type="submission" date="2017-05" db="EMBL/GenBank/DDBJ databases">
        <title>Genome Sequence of Loktanella vestfoldensis Strain SMR4r Isolated from a Culture of the Diatom Skeletonema marinoi.</title>
        <authorList>
            <person name="Topel M."/>
            <person name="Pinder M.I.M."/>
            <person name="Johansson O.N."/>
            <person name="Kourtchenko O."/>
            <person name="Godhe A."/>
            <person name="Clarke A.K."/>
        </authorList>
    </citation>
    <scope>NUCLEOTIDE SEQUENCE [LARGE SCALE GENOMIC DNA]</scope>
    <source>
        <strain evidence="8 9">SMR4r</strain>
    </source>
</reference>
<proteinExistence type="inferred from homology"/>
<dbReference type="AlphaFoldDB" id="A0A1Y0EC61"/>
<feature type="transmembrane region" description="Helical" evidence="6">
    <location>
        <begin position="221"/>
        <end position="238"/>
    </location>
</feature>
<sequence length="249" mass="25939">MTAPPPAPPRKSRLLRFAPLVVILAALGAMYAAGLQEIFSLDWLAAQRGSLRALIADHYALSLISFALIYVVAVATAFPAASMLTISGGFLFGWLVGGSVVVISATLGASLLFLAARTSFGAGLRAIAGPRVNRLAEAFENNAFATLIVLRLAPIFPFFAMNIAPALFRVPLSTYMPATLIGIAPGTFAFAYLGSGIDSVLASAAAAGQSVQISDLVTPELTIAFGALALVAAIPPVIRKLYPRRTPKP</sequence>
<evidence type="ECO:0000256" key="2">
    <source>
        <dbReference type="ARBA" id="ARBA00022475"/>
    </source>
</evidence>
<keyword evidence="5 6" id="KW-0472">Membrane</keyword>
<dbReference type="GO" id="GO:0005886">
    <property type="term" value="C:plasma membrane"/>
    <property type="evidence" value="ECO:0007669"/>
    <property type="project" value="UniProtKB-SubCell"/>
</dbReference>
<dbReference type="OrthoDB" id="9779114at2"/>
<keyword evidence="4 6" id="KW-1133">Transmembrane helix</keyword>
<dbReference type="InterPro" id="IPR015414">
    <property type="entry name" value="TMEM64"/>
</dbReference>
<evidence type="ECO:0000256" key="1">
    <source>
        <dbReference type="ARBA" id="ARBA00004651"/>
    </source>
</evidence>
<dbReference type="RefSeq" id="WP_087207810.1">
    <property type="nucleotide sequence ID" value="NZ_CP021431.1"/>
</dbReference>
<evidence type="ECO:0000256" key="4">
    <source>
        <dbReference type="ARBA" id="ARBA00022989"/>
    </source>
</evidence>
<feature type="transmembrane region" description="Helical" evidence="6">
    <location>
        <begin position="143"/>
        <end position="168"/>
    </location>
</feature>
<feature type="domain" description="VTT" evidence="7">
    <location>
        <begin position="81"/>
        <end position="195"/>
    </location>
</feature>
<comment type="subcellular location">
    <subcellularLocation>
        <location evidence="1 6">Cell membrane</location>
        <topology evidence="1 6">Multi-pass membrane protein</topology>
    </subcellularLocation>
</comment>
<dbReference type="PANTHER" id="PTHR12677:SF59">
    <property type="entry name" value="GOLGI APPARATUS MEMBRANE PROTEIN TVP38-RELATED"/>
    <property type="match status" value="1"/>
</dbReference>
<dbReference type="Proteomes" id="UP000195273">
    <property type="component" value="Chromosome"/>
</dbReference>
<evidence type="ECO:0000256" key="5">
    <source>
        <dbReference type="ARBA" id="ARBA00023136"/>
    </source>
</evidence>
<protein>
    <recommendedName>
        <fullName evidence="6">TVP38/TMEM64 family membrane protein</fullName>
    </recommendedName>
</protein>
<evidence type="ECO:0000313" key="8">
    <source>
        <dbReference type="EMBL" id="ARU01197.1"/>
    </source>
</evidence>
<evidence type="ECO:0000313" key="9">
    <source>
        <dbReference type="Proteomes" id="UP000195273"/>
    </source>
</evidence>
<dbReference type="EMBL" id="CP021431">
    <property type="protein sequence ID" value="ARU01197.1"/>
    <property type="molecule type" value="Genomic_DNA"/>
</dbReference>
<gene>
    <name evidence="8" type="ORF">LOKVESSMR4R_01884</name>
</gene>
<evidence type="ECO:0000256" key="6">
    <source>
        <dbReference type="RuleBase" id="RU366058"/>
    </source>
</evidence>
<accession>A0A1Y0EC61</accession>
<dbReference type="InterPro" id="IPR032816">
    <property type="entry name" value="VTT_dom"/>
</dbReference>
<dbReference type="KEGG" id="lvs:LOKVESSMR4R_01884"/>
<dbReference type="Pfam" id="PF09335">
    <property type="entry name" value="VTT_dom"/>
    <property type="match status" value="1"/>
</dbReference>
<name>A0A1Y0EC61_9RHOB</name>
<feature type="transmembrane region" description="Helical" evidence="6">
    <location>
        <begin position="175"/>
        <end position="193"/>
    </location>
</feature>
<comment type="similarity">
    <text evidence="6">Belongs to the TVP38/TMEM64 family.</text>
</comment>
<evidence type="ECO:0000259" key="7">
    <source>
        <dbReference type="Pfam" id="PF09335"/>
    </source>
</evidence>
<organism evidence="8 9">
    <name type="scientific">Yoonia vestfoldensis</name>
    <dbReference type="NCBI Taxonomy" id="245188"/>
    <lineage>
        <taxon>Bacteria</taxon>
        <taxon>Pseudomonadati</taxon>
        <taxon>Pseudomonadota</taxon>
        <taxon>Alphaproteobacteria</taxon>
        <taxon>Rhodobacterales</taxon>
        <taxon>Paracoccaceae</taxon>
        <taxon>Yoonia</taxon>
    </lineage>
</organism>
<feature type="transmembrane region" description="Helical" evidence="6">
    <location>
        <begin position="20"/>
        <end position="39"/>
    </location>
</feature>
<keyword evidence="9" id="KW-1185">Reference proteome</keyword>
<feature type="transmembrane region" description="Helical" evidence="6">
    <location>
        <begin position="90"/>
        <end position="115"/>
    </location>
</feature>